<dbReference type="GO" id="GO:0009424">
    <property type="term" value="C:bacterial-type flagellum hook"/>
    <property type="evidence" value="ECO:0007669"/>
    <property type="project" value="InterPro"/>
</dbReference>
<evidence type="ECO:0000313" key="1">
    <source>
        <dbReference type="EMBL" id="BBP92614.1"/>
    </source>
</evidence>
<gene>
    <name evidence="1" type="ORF">BsIDN1_62320</name>
</gene>
<dbReference type="InterPro" id="IPR002371">
    <property type="entry name" value="FlgK"/>
</dbReference>
<organism evidence="1 2">
    <name type="scientific">Bacillus safensis</name>
    <dbReference type="NCBI Taxonomy" id="561879"/>
    <lineage>
        <taxon>Bacteria</taxon>
        <taxon>Bacillati</taxon>
        <taxon>Bacillota</taxon>
        <taxon>Bacilli</taxon>
        <taxon>Bacillales</taxon>
        <taxon>Bacillaceae</taxon>
        <taxon>Bacillus</taxon>
    </lineage>
</organism>
<reference evidence="1 2" key="1">
    <citation type="submission" date="2019-12" db="EMBL/GenBank/DDBJ databases">
        <title>Full genome sequence of a Bacillus safensis strain isolated from commercially available natto in Indonesia.</title>
        <authorList>
            <person name="Yoshida M."/>
            <person name="Uomi M."/>
            <person name="Waturangi D."/>
            <person name="Ekaputri J.J."/>
            <person name="Setiamarga D.H.E."/>
        </authorList>
    </citation>
    <scope>NUCLEOTIDE SEQUENCE [LARGE SCALE GENOMIC DNA]</scope>
    <source>
        <strain evidence="1 2">IDN1</strain>
    </source>
</reference>
<dbReference type="PANTHER" id="PTHR30033:SF1">
    <property type="entry name" value="FLAGELLAR HOOK-ASSOCIATED PROTEIN 1"/>
    <property type="match status" value="1"/>
</dbReference>
<accession>A0A5S9MK98</accession>
<dbReference type="GO" id="GO:0044780">
    <property type="term" value="P:bacterial-type flagellum assembly"/>
    <property type="evidence" value="ECO:0007669"/>
    <property type="project" value="InterPro"/>
</dbReference>
<dbReference type="PANTHER" id="PTHR30033">
    <property type="entry name" value="FLAGELLAR HOOK-ASSOCIATED PROTEIN 1"/>
    <property type="match status" value="1"/>
</dbReference>
<dbReference type="AlphaFoldDB" id="A0A5S9MK98"/>
<dbReference type="Proteomes" id="UP000464658">
    <property type="component" value="Chromosome"/>
</dbReference>
<evidence type="ECO:0000313" key="2">
    <source>
        <dbReference type="Proteomes" id="UP000464658"/>
    </source>
</evidence>
<dbReference type="EMBL" id="AP021906">
    <property type="protein sequence ID" value="BBP92614.1"/>
    <property type="molecule type" value="Genomic_DNA"/>
</dbReference>
<protein>
    <submittedName>
        <fullName evidence="1">Uncharacterized protein</fullName>
    </submittedName>
</protein>
<dbReference type="GO" id="GO:0005198">
    <property type="term" value="F:structural molecule activity"/>
    <property type="evidence" value="ECO:0007669"/>
    <property type="project" value="InterPro"/>
</dbReference>
<sequence>MGTGVQVGTVERIRDSFLDLQYRDHNNNLSYYSTKSDALSQMEGVMNDLTDEGAEQSF</sequence>
<proteinExistence type="predicted"/>
<name>A0A5S9MK98_BACIA</name>